<evidence type="ECO:0000313" key="2">
    <source>
        <dbReference type="EMBL" id="GAD79455.1"/>
    </source>
</evidence>
<dbReference type="AlphaFoldDB" id="U3B0E7"/>
<evidence type="ECO:0000313" key="3">
    <source>
        <dbReference type="Proteomes" id="UP000016562"/>
    </source>
</evidence>
<feature type="chain" id="PRO_5004639890" evidence="1">
    <location>
        <begin position="19"/>
        <end position="171"/>
    </location>
</feature>
<name>U3B0E7_9VIBR</name>
<dbReference type="EMBL" id="BATM01000016">
    <property type="protein sequence ID" value="GAD79455.1"/>
    <property type="molecule type" value="Genomic_DNA"/>
</dbReference>
<dbReference type="Proteomes" id="UP000016562">
    <property type="component" value="Unassembled WGS sequence"/>
</dbReference>
<keyword evidence="1" id="KW-0732">Signal</keyword>
<feature type="signal peptide" evidence="1">
    <location>
        <begin position="1"/>
        <end position="18"/>
    </location>
</feature>
<comment type="caution">
    <text evidence="2">The sequence shown here is derived from an EMBL/GenBank/DDBJ whole genome shotgun (WGS) entry which is preliminary data.</text>
</comment>
<proteinExistence type="predicted"/>
<reference evidence="2 3" key="1">
    <citation type="submission" date="2013-09" db="EMBL/GenBank/DDBJ databases">
        <title>Whole genome shotgun sequence of Vibrio ezurae NBRC 102218.</title>
        <authorList>
            <person name="Yoshida I."/>
            <person name="Hosoyama A."/>
            <person name="Numata M."/>
            <person name="Hashimoto M."/>
            <person name="Hosoyama Y."/>
            <person name="Tsuchikane K."/>
            <person name="Noguchi M."/>
            <person name="Hirakata S."/>
            <person name="Ichikawa N."/>
            <person name="Ohji S."/>
            <person name="Yamazoe A."/>
            <person name="Fujita N."/>
        </authorList>
    </citation>
    <scope>NUCLEOTIDE SEQUENCE [LARGE SCALE GENOMIC DNA]</scope>
    <source>
        <strain evidence="2 3">NBRC 102218</strain>
    </source>
</reference>
<dbReference type="RefSeq" id="WP_021713165.1">
    <property type="nucleotide sequence ID" value="NZ_BATM01000016.1"/>
</dbReference>
<dbReference type="eggNOG" id="ENOG5032A1V">
    <property type="taxonomic scope" value="Bacteria"/>
</dbReference>
<sequence length="171" mass="19538">MNKTLVLLLSALPAFAFAANTECQIKKYDTYIDASINWYQDLATMTSHESPQLKEVSDWFLEGRKKHFELNREAVHTFLKSQPNKVSTGSDVESWLQLTQSDIKALSERDDKLGHLAKQSFQYRQAKSHPQNYEFRSALADLLSHPSKIQDALDRYNHSIEGVTSMNCNAN</sequence>
<dbReference type="STRING" id="1219080.VEZ01S_16_00040"/>
<keyword evidence="3" id="KW-1185">Reference proteome</keyword>
<accession>U3B0E7</accession>
<dbReference type="OrthoDB" id="5904741at2"/>
<organism evidence="2 3">
    <name type="scientific">Vibrio ezurae NBRC 102218</name>
    <dbReference type="NCBI Taxonomy" id="1219080"/>
    <lineage>
        <taxon>Bacteria</taxon>
        <taxon>Pseudomonadati</taxon>
        <taxon>Pseudomonadota</taxon>
        <taxon>Gammaproteobacteria</taxon>
        <taxon>Vibrionales</taxon>
        <taxon>Vibrionaceae</taxon>
        <taxon>Vibrio</taxon>
    </lineage>
</organism>
<gene>
    <name evidence="2" type="ORF">VEZ01S_16_00040</name>
</gene>
<protein>
    <submittedName>
        <fullName evidence="2">Uncharacterized protein</fullName>
    </submittedName>
</protein>
<evidence type="ECO:0000256" key="1">
    <source>
        <dbReference type="SAM" id="SignalP"/>
    </source>
</evidence>